<sequence length="54" mass="5660">MALNAPAGTPLVVWNRTPEKCIPLQAMGVPVAASVAKVSAKTTTVVAVIRHTYE</sequence>
<reference evidence="1 2" key="1">
    <citation type="submission" date="2024-09" db="EMBL/GenBank/DDBJ databases">
        <authorList>
            <person name="Sun Q."/>
            <person name="Mori K."/>
        </authorList>
    </citation>
    <scope>NUCLEOTIDE SEQUENCE [LARGE SCALE GENOMIC DNA]</scope>
    <source>
        <strain evidence="1 2">JCM 13503</strain>
    </source>
</reference>
<evidence type="ECO:0000313" key="2">
    <source>
        <dbReference type="Proteomes" id="UP001589733"/>
    </source>
</evidence>
<proteinExistence type="predicted"/>
<accession>A0ABV6AVP8</accession>
<organism evidence="1 2">
    <name type="scientific">Deinococcus oregonensis</name>
    <dbReference type="NCBI Taxonomy" id="1805970"/>
    <lineage>
        <taxon>Bacteria</taxon>
        <taxon>Thermotogati</taxon>
        <taxon>Deinococcota</taxon>
        <taxon>Deinococci</taxon>
        <taxon>Deinococcales</taxon>
        <taxon>Deinococcaceae</taxon>
        <taxon>Deinococcus</taxon>
    </lineage>
</organism>
<keyword evidence="2" id="KW-1185">Reference proteome</keyword>
<dbReference type="Gene3D" id="3.40.50.720">
    <property type="entry name" value="NAD(P)-binding Rossmann-like Domain"/>
    <property type="match status" value="1"/>
</dbReference>
<dbReference type="RefSeq" id="WP_380006853.1">
    <property type="nucleotide sequence ID" value="NZ_JBHLYR010000020.1"/>
</dbReference>
<comment type="caution">
    <text evidence="1">The sequence shown here is derived from an EMBL/GenBank/DDBJ whole genome shotgun (WGS) entry which is preliminary data.</text>
</comment>
<name>A0ABV6AVP8_9DEIO</name>
<gene>
    <name evidence="1" type="ORF">ACFFLM_06310</name>
</gene>
<dbReference type="EMBL" id="JBHLYR010000020">
    <property type="protein sequence ID" value="MFB9991579.1"/>
    <property type="molecule type" value="Genomic_DNA"/>
</dbReference>
<evidence type="ECO:0000313" key="1">
    <source>
        <dbReference type="EMBL" id="MFB9991579.1"/>
    </source>
</evidence>
<protein>
    <submittedName>
        <fullName evidence="1">Uncharacterized protein</fullName>
    </submittedName>
</protein>
<dbReference type="Proteomes" id="UP001589733">
    <property type="component" value="Unassembled WGS sequence"/>
</dbReference>